<protein>
    <submittedName>
        <fullName evidence="2">Uncharacterized protein</fullName>
    </submittedName>
</protein>
<name>A0ABY8THB0_TETOB</name>
<gene>
    <name evidence="2" type="ORF">OEZ85_007742</name>
</gene>
<feature type="region of interest" description="Disordered" evidence="1">
    <location>
        <begin position="1"/>
        <end position="49"/>
    </location>
</feature>
<evidence type="ECO:0000313" key="3">
    <source>
        <dbReference type="Proteomes" id="UP001244341"/>
    </source>
</evidence>
<keyword evidence="3" id="KW-1185">Reference proteome</keyword>
<dbReference type="EMBL" id="CP126208">
    <property type="protein sequence ID" value="WIA08299.1"/>
    <property type="molecule type" value="Genomic_DNA"/>
</dbReference>
<proteinExistence type="predicted"/>
<reference evidence="2 3" key="1">
    <citation type="submission" date="2023-05" db="EMBL/GenBank/DDBJ databases">
        <title>A 100% complete, gapless, phased diploid assembly of the Scenedesmus obliquus UTEX 3031 genome.</title>
        <authorList>
            <person name="Biondi T.C."/>
            <person name="Hanschen E.R."/>
            <person name="Kwon T."/>
            <person name="Eng W."/>
            <person name="Kruse C.P.S."/>
            <person name="Koehler S.I."/>
            <person name="Kunde Y."/>
            <person name="Gleasner C.D."/>
            <person name="You Mak K.T."/>
            <person name="Polle J."/>
            <person name="Hovde B.T."/>
            <person name="Starkenburg S.R."/>
        </authorList>
    </citation>
    <scope>NUCLEOTIDE SEQUENCE [LARGE SCALE GENOMIC DNA]</scope>
    <source>
        <strain evidence="2 3">DOE0152z</strain>
    </source>
</reference>
<dbReference type="Proteomes" id="UP001244341">
    <property type="component" value="Chromosome 1b"/>
</dbReference>
<evidence type="ECO:0000313" key="2">
    <source>
        <dbReference type="EMBL" id="WIA08299.1"/>
    </source>
</evidence>
<organism evidence="2 3">
    <name type="scientific">Tetradesmus obliquus</name>
    <name type="common">Green alga</name>
    <name type="synonym">Acutodesmus obliquus</name>
    <dbReference type="NCBI Taxonomy" id="3088"/>
    <lineage>
        <taxon>Eukaryota</taxon>
        <taxon>Viridiplantae</taxon>
        <taxon>Chlorophyta</taxon>
        <taxon>core chlorophytes</taxon>
        <taxon>Chlorophyceae</taxon>
        <taxon>CS clade</taxon>
        <taxon>Sphaeropleales</taxon>
        <taxon>Scenedesmaceae</taxon>
        <taxon>Tetradesmus</taxon>
    </lineage>
</organism>
<sequence>MESPVPDSPSDKQQVVLAEQQQQKAANGHLPSPEVEDSAEDELGEVPAIARTKSGKSILKSADTAELKLKRSVSWHDFSGKELHTVREFTPSEHDDEELLVEPEKKGACCVIC</sequence>
<feature type="compositionally biased region" description="Acidic residues" evidence="1">
    <location>
        <begin position="34"/>
        <end position="44"/>
    </location>
</feature>
<accession>A0ABY8THB0</accession>
<feature type="compositionally biased region" description="Low complexity" evidence="1">
    <location>
        <begin position="12"/>
        <end position="26"/>
    </location>
</feature>
<evidence type="ECO:0000256" key="1">
    <source>
        <dbReference type="SAM" id="MobiDB-lite"/>
    </source>
</evidence>